<dbReference type="HAMAP" id="MF_01855">
    <property type="entry name" value="FBPase_class1"/>
    <property type="match status" value="1"/>
</dbReference>
<dbReference type="GO" id="GO:0005986">
    <property type="term" value="P:sucrose biosynthetic process"/>
    <property type="evidence" value="ECO:0007669"/>
    <property type="project" value="TreeGrafter"/>
</dbReference>
<comment type="caution">
    <text evidence="15">The sequence shown here is derived from an EMBL/GenBank/DDBJ whole genome shotgun (WGS) entry which is preliminary data.</text>
</comment>
<sequence length="332" mass="36157">MNSDLVTLARHSIALQKENPEASGDFTLLMASIQLGCKFVASNVRKAGLANLTGLAGCKNITGDDQKKLDLIADDVFVNSLKSSGKVSVLVSEEREEAIIIEGEQSGNYAVVFDPLDGSSNIDCGVSIGTIFGIYRSDRPSYSNKDVLRPGREMVAAGYALYGSSTQLVVSYGKGVHCYTLDPSLGEFILTQENIVIPERATIYSVNEGNSSLWDKQTCAFVLSRKSPLKGRKPYSLRYIGSMVADIHRTLLYGGVFLYPRDSKNPAGKLRLLYECFPMAFLIEAAGGRATDGKDNILDIIPTSIHQRSPICIGSRLDVSELATLYMEMDQI</sequence>
<dbReference type="GO" id="GO:0046872">
    <property type="term" value="F:metal ion binding"/>
    <property type="evidence" value="ECO:0007669"/>
    <property type="project" value="UniProtKB-KW"/>
</dbReference>
<dbReference type="PIRSF" id="PIRSF000904">
    <property type="entry name" value="FBPtase_SBPase"/>
    <property type="match status" value="1"/>
</dbReference>
<dbReference type="EC" id="3.1.3.11" evidence="6"/>
<dbReference type="PIRSF" id="PIRSF500210">
    <property type="entry name" value="FBPtase"/>
    <property type="match status" value="1"/>
</dbReference>
<dbReference type="PANTHER" id="PTHR11556:SF1">
    <property type="entry name" value="FRUCTOSE-BISPHOSPHATASE"/>
    <property type="match status" value="1"/>
</dbReference>
<keyword evidence="8 12" id="KW-0378">Hydrolase</keyword>
<dbReference type="Gene3D" id="3.30.540.10">
    <property type="entry name" value="Fructose-1,6-Bisphosphatase, subunit A, domain 1"/>
    <property type="match status" value="1"/>
</dbReference>
<reference evidence="15" key="1">
    <citation type="journal article" date="2023" name="G3 (Bethesda)">
        <title>Whole genome assemblies of Zophobas morio and Tenebrio molitor.</title>
        <authorList>
            <person name="Kaur S."/>
            <person name="Stinson S.A."/>
            <person name="diCenzo G.C."/>
        </authorList>
    </citation>
    <scope>NUCLEOTIDE SEQUENCE</scope>
    <source>
        <strain evidence="15">QUZm001</strain>
    </source>
</reference>
<dbReference type="FunFam" id="3.30.540.10:FF:000002">
    <property type="entry name" value="Fructose-1,6-bisphosphatase class 1"/>
    <property type="match status" value="1"/>
</dbReference>
<dbReference type="InterPro" id="IPR000146">
    <property type="entry name" value="FBPase_class-1"/>
</dbReference>
<evidence type="ECO:0000256" key="7">
    <source>
        <dbReference type="ARBA" id="ARBA00022723"/>
    </source>
</evidence>
<dbReference type="GO" id="GO:0006000">
    <property type="term" value="P:fructose metabolic process"/>
    <property type="evidence" value="ECO:0007669"/>
    <property type="project" value="TreeGrafter"/>
</dbReference>
<keyword evidence="16" id="KW-1185">Reference proteome</keyword>
<dbReference type="FunFam" id="3.40.190.80:FF:000001">
    <property type="entry name" value="Fructose-1,6-bisphosphatase class 1"/>
    <property type="match status" value="1"/>
</dbReference>
<dbReference type="GO" id="GO:0030388">
    <property type="term" value="P:fructose 1,6-bisphosphate metabolic process"/>
    <property type="evidence" value="ECO:0007669"/>
    <property type="project" value="TreeGrafter"/>
</dbReference>
<proteinExistence type="inferred from homology"/>
<dbReference type="GO" id="GO:0006002">
    <property type="term" value="P:fructose 6-phosphate metabolic process"/>
    <property type="evidence" value="ECO:0007669"/>
    <property type="project" value="TreeGrafter"/>
</dbReference>
<dbReference type="GO" id="GO:0005829">
    <property type="term" value="C:cytosol"/>
    <property type="evidence" value="ECO:0007669"/>
    <property type="project" value="TreeGrafter"/>
</dbReference>
<dbReference type="AlphaFoldDB" id="A0AA38M0A3"/>
<accession>A0AA38M0A3</accession>
<dbReference type="EMBL" id="JALNTZ010000070">
    <property type="protein sequence ID" value="KAJ3639020.1"/>
    <property type="molecule type" value="Genomic_DNA"/>
</dbReference>
<dbReference type="InterPro" id="IPR028343">
    <property type="entry name" value="FBPtase"/>
</dbReference>
<comment type="pathway">
    <text evidence="3">Carbohydrate biosynthesis; gluconeogenesis.</text>
</comment>
<evidence type="ECO:0000256" key="9">
    <source>
        <dbReference type="ARBA" id="ARBA00022842"/>
    </source>
</evidence>
<comment type="subunit">
    <text evidence="5">Homotetramer.</text>
</comment>
<evidence type="ECO:0000256" key="3">
    <source>
        <dbReference type="ARBA" id="ARBA00004742"/>
    </source>
</evidence>
<dbReference type="PRINTS" id="PR00115">
    <property type="entry name" value="F16BPHPHTASE"/>
</dbReference>
<dbReference type="NCBIfam" id="NF006778">
    <property type="entry name" value="PRK09293.1-1"/>
    <property type="match status" value="1"/>
</dbReference>
<evidence type="ECO:0000256" key="1">
    <source>
        <dbReference type="ARBA" id="ARBA00001273"/>
    </source>
</evidence>
<feature type="domain" description="Fructose-1-6-bisphosphatase class I N-terminal" evidence="13">
    <location>
        <begin position="7"/>
        <end position="193"/>
    </location>
</feature>
<dbReference type="GO" id="GO:0006094">
    <property type="term" value="P:gluconeogenesis"/>
    <property type="evidence" value="ECO:0007669"/>
    <property type="project" value="TreeGrafter"/>
</dbReference>
<evidence type="ECO:0000256" key="11">
    <source>
        <dbReference type="ARBA" id="ARBA00032973"/>
    </source>
</evidence>
<dbReference type="InterPro" id="IPR020548">
    <property type="entry name" value="Fructose_bisphosphatase_AS"/>
</dbReference>
<evidence type="ECO:0000259" key="13">
    <source>
        <dbReference type="Pfam" id="PF00316"/>
    </source>
</evidence>
<dbReference type="Pfam" id="PF18913">
    <property type="entry name" value="FBPase_C"/>
    <property type="match status" value="1"/>
</dbReference>
<comment type="catalytic activity">
    <reaction evidence="1">
        <text>beta-D-fructose 1,6-bisphosphate + H2O = beta-D-fructose 6-phosphate + phosphate</text>
        <dbReference type="Rhea" id="RHEA:11064"/>
        <dbReference type="ChEBI" id="CHEBI:15377"/>
        <dbReference type="ChEBI" id="CHEBI:32966"/>
        <dbReference type="ChEBI" id="CHEBI:43474"/>
        <dbReference type="ChEBI" id="CHEBI:57634"/>
        <dbReference type="EC" id="3.1.3.11"/>
    </reaction>
</comment>
<evidence type="ECO:0000313" key="16">
    <source>
        <dbReference type="Proteomes" id="UP001168821"/>
    </source>
</evidence>
<evidence type="ECO:0000256" key="10">
    <source>
        <dbReference type="ARBA" id="ARBA00023277"/>
    </source>
</evidence>
<comment type="similarity">
    <text evidence="4 12">Belongs to the FBPase class 1 family.</text>
</comment>
<evidence type="ECO:0000313" key="15">
    <source>
        <dbReference type="EMBL" id="KAJ3639020.1"/>
    </source>
</evidence>
<dbReference type="Gene3D" id="3.40.190.80">
    <property type="match status" value="1"/>
</dbReference>
<dbReference type="CDD" id="cd00354">
    <property type="entry name" value="FBPase"/>
    <property type="match status" value="1"/>
</dbReference>
<evidence type="ECO:0000256" key="2">
    <source>
        <dbReference type="ARBA" id="ARBA00001946"/>
    </source>
</evidence>
<keyword evidence="9" id="KW-0460">Magnesium</keyword>
<gene>
    <name evidence="15" type="ORF">Zmor_024800</name>
</gene>
<feature type="domain" description="Fructose-1-6-bisphosphatase class 1 C-terminal" evidence="14">
    <location>
        <begin position="197"/>
        <end position="326"/>
    </location>
</feature>
<evidence type="ECO:0000256" key="6">
    <source>
        <dbReference type="ARBA" id="ARBA00013093"/>
    </source>
</evidence>
<keyword evidence="10 12" id="KW-0119">Carbohydrate metabolism</keyword>
<dbReference type="PANTHER" id="PTHR11556">
    <property type="entry name" value="FRUCTOSE-1,6-BISPHOSPHATASE-RELATED"/>
    <property type="match status" value="1"/>
</dbReference>
<name>A0AA38M0A3_9CUCU</name>
<dbReference type="Pfam" id="PF00316">
    <property type="entry name" value="FBPase"/>
    <property type="match status" value="1"/>
</dbReference>
<evidence type="ECO:0000256" key="5">
    <source>
        <dbReference type="ARBA" id="ARBA00011881"/>
    </source>
</evidence>
<comment type="cofactor">
    <cofactor evidence="2">
        <name>Mg(2+)</name>
        <dbReference type="ChEBI" id="CHEBI:18420"/>
    </cofactor>
</comment>
<dbReference type="InterPro" id="IPR033391">
    <property type="entry name" value="FBPase_N"/>
</dbReference>
<evidence type="ECO:0000256" key="8">
    <source>
        <dbReference type="ARBA" id="ARBA00022801"/>
    </source>
</evidence>
<dbReference type="SUPFAM" id="SSF56655">
    <property type="entry name" value="Carbohydrate phosphatase"/>
    <property type="match status" value="1"/>
</dbReference>
<evidence type="ECO:0000259" key="14">
    <source>
        <dbReference type="Pfam" id="PF18913"/>
    </source>
</evidence>
<evidence type="ECO:0000256" key="4">
    <source>
        <dbReference type="ARBA" id="ARBA00010941"/>
    </source>
</evidence>
<dbReference type="InterPro" id="IPR044015">
    <property type="entry name" value="FBPase_C_dom"/>
</dbReference>
<keyword evidence="7" id="KW-0479">Metal-binding</keyword>
<dbReference type="Proteomes" id="UP001168821">
    <property type="component" value="Unassembled WGS sequence"/>
</dbReference>
<organism evidence="15 16">
    <name type="scientific">Zophobas morio</name>
    <dbReference type="NCBI Taxonomy" id="2755281"/>
    <lineage>
        <taxon>Eukaryota</taxon>
        <taxon>Metazoa</taxon>
        <taxon>Ecdysozoa</taxon>
        <taxon>Arthropoda</taxon>
        <taxon>Hexapoda</taxon>
        <taxon>Insecta</taxon>
        <taxon>Pterygota</taxon>
        <taxon>Neoptera</taxon>
        <taxon>Endopterygota</taxon>
        <taxon>Coleoptera</taxon>
        <taxon>Polyphaga</taxon>
        <taxon>Cucujiformia</taxon>
        <taxon>Tenebrionidae</taxon>
        <taxon>Zophobas</taxon>
    </lineage>
</organism>
<dbReference type="GO" id="GO:0042132">
    <property type="term" value="F:fructose 1,6-bisphosphate 1-phosphatase activity"/>
    <property type="evidence" value="ECO:0007669"/>
    <property type="project" value="UniProtKB-EC"/>
</dbReference>
<evidence type="ECO:0000256" key="12">
    <source>
        <dbReference type="RuleBase" id="RU000508"/>
    </source>
</evidence>
<protein>
    <recommendedName>
        <fullName evidence="6">fructose-bisphosphatase</fullName>
        <ecNumber evidence="6">3.1.3.11</ecNumber>
    </recommendedName>
    <alternativeName>
        <fullName evidence="11">D-fructose-1,6-bisphosphate 1-phosphohydrolase</fullName>
    </alternativeName>
</protein>
<dbReference type="PROSITE" id="PS00124">
    <property type="entry name" value="FBPASE"/>
    <property type="match status" value="1"/>
</dbReference>